<feature type="region of interest" description="Disordered" evidence="5">
    <location>
        <begin position="321"/>
        <end position="359"/>
    </location>
</feature>
<evidence type="ECO:0000256" key="5">
    <source>
        <dbReference type="SAM" id="MobiDB-lite"/>
    </source>
</evidence>
<sequence length="452" mass="49976">MKHGVRFWRKKLGRTPSHRASLLRNLLTQLVYHERIETTLAKAKFMQRQADKLIEWVKRGTPQDLKKAKDMLFVEHITFNKLRGPLTARYATRKGGYTRLHMNGFRGLASDRAPLAIIELVDNPNDIIHGLAKVHLSKMQTQLAEVESKLYKRTVIPIQDPMTGESGKVVRLQDRHDVPGRDKRKLNGREKALVKMIGKMEKALKSYPLARAAEQAHAEKARAERALDHKQIVEAVQKKLDESIDKAAEEPAYQLLGGAFSAALADAQLVITPGTVAITRKEVDYSRSTPDILVQEAQTDFVARVRENLNEAIIAAAERFPGTTTSSASPTSTTPATSTPVGTSAPSSSASSTPFGPDFEAKFTIDEDASLTMLPSAAERAYEGIGASRVNPVHLDDYVRDTDVDTVLLSDEADVVPRSEREVPDDVLPRSDNQKPSTFGRIWGKLTGGNKE</sequence>
<dbReference type="InterPro" id="IPR036373">
    <property type="entry name" value="Ribosomal_bL17_sf"/>
</dbReference>
<dbReference type="EMBL" id="QEAQ01000105">
    <property type="protein sequence ID" value="TPX55534.1"/>
    <property type="molecule type" value="Genomic_DNA"/>
</dbReference>
<dbReference type="NCBIfam" id="TIGR00059">
    <property type="entry name" value="L17"/>
    <property type="match status" value="1"/>
</dbReference>
<dbReference type="GO" id="GO:0006412">
    <property type="term" value="P:translation"/>
    <property type="evidence" value="ECO:0007669"/>
    <property type="project" value="InterPro"/>
</dbReference>
<dbReference type="Pfam" id="PF01196">
    <property type="entry name" value="Ribosomal_L17"/>
    <property type="match status" value="1"/>
</dbReference>
<reference evidence="6 7" key="1">
    <citation type="journal article" date="2019" name="Sci. Rep.">
        <title>Comparative genomics of chytrid fungi reveal insights into the obligate biotrophic and pathogenic lifestyle of Synchytrium endobioticum.</title>
        <authorList>
            <person name="van de Vossenberg B.T.L.H."/>
            <person name="Warris S."/>
            <person name="Nguyen H.D.T."/>
            <person name="van Gent-Pelzer M.P.E."/>
            <person name="Joly D.L."/>
            <person name="van de Geest H.C."/>
            <person name="Bonants P.J.M."/>
            <person name="Smith D.S."/>
            <person name="Levesque C.A."/>
            <person name="van der Lee T.A.J."/>
        </authorList>
    </citation>
    <scope>NUCLEOTIDE SEQUENCE [LARGE SCALE GENOMIC DNA]</scope>
    <source>
        <strain evidence="6 7">CBS 809.83</strain>
    </source>
</reference>
<dbReference type="GO" id="GO:0003735">
    <property type="term" value="F:structural constituent of ribosome"/>
    <property type="evidence" value="ECO:0007669"/>
    <property type="project" value="InterPro"/>
</dbReference>
<dbReference type="Gene3D" id="3.90.1030.10">
    <property type="entry name" value="Ribosomal protein L17"/>
    <property type="match status" value="1"/>
</dbReference>
<evidence type="ECO:0000256" key="2">
    <source>
        <dbReference type="ARBA" id="ARBA00022980"/>
    </source>
</evidence>
<name>A0A507DUV7_9FUNG</name>
<evidence type="ECO:0000313" key="6">
    <source>
        <dbReference type="EMBL" id="TPX55534.1"/>
    </source>
</evidence>
<evidence type="ECO:0008006" key="8">
    <source>
        <dbReference type="Google" id="ProtNLM"/>
    </source>
</evidence>
<dbReference type="STRING" id="109895.A0A507DUV7"/>
<feature type="compositionally biased region" description="Basic and acidic residues" evidence="5">
    <location>
        <begin position="417"/>
        <end position="433"/>
    </location>
</feature>
<evidence type="ECO:0000256" key="1">
    <source>
        <dbReference type="ARBA" id="ARBA00008777"/>
    </source>
</evidence>
<accession>A0A507DUV7</accession>
<dbReference type="PANTHER" id="PTHR14413">
    <property type="entry name" value="RIBOSOMAL PROTEIN L17"/>
    <property type="match status" value="1"/>
</dbReference>
<dbReference type="Proteomes" id="UP000318582">
    <property type="component" value="Unassembled WGS sequence"/>
</dbReference>
<gene>
    <name evidence="6" type="ORF">PhCBS80983_g05240</name>
</gene>
<protein>
    <recommendedName>
        <fullName evidence="8">Ribosomal protein L17</fullName>
    </recommendedName>
</protein>
<proteinExistence type="inferred from homology"/>
<evidence type="ECO:0000256" key="3">
    <source>
        <dbReference type="ARBA" id="ARBA00023274"/>
    </source>
</evidence>
<feature type="region of interest" description="Disordered" evidence="5">
    <location>
        <begin position="417"/>
        <end position="452"/>
    </location>
</feature>
<dbReference type="PANTHER" id="PTHR14413:SF16">
    <property type="entry name" value="LARGE RIBOSOMAL SUBUNIT PROTEIN BL17M"/>
    <property type="match status" value="1"/>
</dbReference>
<keyword evidence="3 4" id="KW-0687">Ribonucleoprotein</keyword>
<evidence type="ECO:0000256" key="4">
    <source>
        <dbReference type="RuleBase" id="RU000660"/>
    </source>
</evidence>
<dbReference type="GO" id="GO:0005762">
    <property type="term" value="C:mitochondrial large ribosomal subunit"/>
    <property type="evidence" value="ECO:0007669"/>
    <property type="project" value="TreeGrafter"/>
</dbReference>
<dbReference type="InterPro" id="IPR000456">
    <property type="entry name" value="Ribosomal_bL17"/>
</dbReference>
<keyword evidence="2 4" id="KW-0689">Ribosomal protein</keyword>
<feature type="compositionally biased region" description="Low complexity" evidence="5">
    <location>
        <begin position="321"/>
        <end position="354"/>
    </location>
</feature>
<comment type="similarity">
    <text evidence="1 4">Belongs to the bacterial ribosomal protein bL17 family.</text>
</comment>
<keyword evidence="7" id="KW-1185">Reference proteome</keyword>
<comment type="caution">
    <text evidence="6">The sequence shown here is derived from an EMBL/GenBank/DDBJ whole genome shotgun (WGS) entry which is preliminary data.</text>
</comment>
<dbReference type="AlphaFoldDB" id="A0A507DUV7"/>
<organism evidence="6 7">
    <name type="scientific">Powellomyces hirtus</name>
    <dbReference type="NCBI Taxonomy" id="109895"/>
    <lineage>
        <taxon>Eukaryota</taxon>
        <taxon>Fungi</taxon>
        <taxon>Fungi incertae sedis</taxon>
        <taxon>Chytridiomycota</taxon>
        <taxon>Chytridiomycota incertae sedis</taxon>
        <taxon>Chytridiomycetes</taxon>
        <taxon>Spizellomycetales</taxon>
        <taxon>Powellomycetaceae</taxon>
        <taxon>Powellomyces</taxon>
    </lineage>
</organism>
<dbReference type="SUPFAM" id="SSF64263">
    <property type="entry name" value="Prokaryotic ribosomal protein L17"/>
    <property type="match status" value="1"/>
</dbReference>
<evidence type="ECO:0000313" key="7">
    <source>
        <dbReference type="Proteomes" id="UP000318582"/>
    </source>
</evidence>